<organism evidence="2 3">
    <name type="scientific">Aspergillus sclerotialis</name>
    <dbReference type="NCBI Taxonomy" id="2070753"/>
    <lineage>
        <taxon>Eukaryota</taxon>
        <taxon>Fungi</taxon>
        <taxon>Dikarya</taxon>
        <taxon>Ascomycota</taxon>
        <taxon>Pezizomycotina</taxon>
        <taxon>Eurotiomycetes</taxon>
        <taxon>Eurotiomycetidae</taxon>
        <taxon>Eurotiales</taxon>
        <taxon>Aspergillaceae</taxon>
        <taxon>Aspergillus</taxon>
        <taxon>Aspergillus subgen. Polypaecilum</taxon>
    </lineage>
</organism>
<sequence>MDSSALLCNICPKRPNFSDVSHLLTHVSSKAHLSNYFKLQVRSHQEPPAGDLLREYDHWYKANSLAKLLADRMASKEARKKKSQSKTSKHSTPYLPKKAGGSKLTTTVACPSPHQSLPSFLDPRLSESYLNAGPMTESGNALPSTYITPTLTSTLSPQPNLRTDFHQPSTPPKGSVSSGQRKPETRSERQNVNESHIQTPTRHKNLGSGGDSTPRLLRSGLSYDPFVDYSDTLEYLGISENDKERADEIARLKGVLWPGMDIFDSATEQMRKKRNQKKDESILKMMEKTSMCVEPTEFIFSPTGILRKQRVISGNVEDSSPLKGETPIPKRRAVRPKRGLLSQADPNVPHGQYRKRPRKSRGFGLRKPSEEPSRLGLRISRSPAARRPGLRYYSAHSGEHDELELSVRALERKPRNGFEVFHDGEDNYKMNFKDQYEQDGLPLASSTSSPYHRLTRRDAMTYGSFQPPIVGSYASTIASRAYLSSDKENVEPLLTGHGRIDPLVGWSSPLMKRRYAGDTGYPPQYFMSESQRPGLAAFEGHDMFTGYSCNPLATSFSKFHEENHIYSADADIAADIKPQSGNSPGSSEATISDIEHDDFERLYLDGSSY</sequence>
<name>A0A3A2ZXA3_9EURO</name>
<evidence type="ECO:0000256" key="1">
    <source>
        <dbReference type="SAM" id="MobiDB-lite"/>
    </source>
</evidence>
<reference evidence="3" key="1">
    <citation type="submission" date="2017-02" db="EMBL/GenBank/DDBJ databases">
        <authorList>
            <person name="Tafer H."/>
            <person name="Lopandic K."/>
        </authorList>
    </citation>
    <scope>NUCLEOTIDE SEQUENCE [LARGE SCALE GENOMIC DNA]</scope>
    <source>
        <strain evidence="3">CBS 366.77</strain>
    </source>
</reference>
<feature type="compositionally biased region" description="Basic residues" evidence="1">
    <location>
        <begin position="78"/>
        <end position="89"/>
    </location>
</feature>
<protein>
    <submittedName>
        <fullName evidence="2">Uncharacterized protein</fullName>
    </submittedName>
</protein>
<keyword evidence="3" id="KW-1185">Reference proteome</keyword>
<feature type="compositionally biased region" description="Polar residues" evidence="1">
    <location>
        <begin position="103"/>
        <end position="118"/>
    </location>
</feature>
<feature type="compositionally biased region" description="Basic residues" evidence="1">
    <location>
        <begin position="329"/>
        <end position="338"/>
    </location>
</feature>
<dbReference type="OrthoDB" id="5428259at2759"/>
<proteinExistence type="predicted"/>
<feature type="compositionally biased region" description="Basic and acidic residues" evidence="1">
    <location>
        <begin position="181"/>
        <end position="191"/>
    </location>
</feature>
<comment type="caution">
    <text evidence="2">The sequence shown here is derived from an EMBL/GenBank/DDBJ whole genome shotgun (WGS) entry which is preliminary data.</text>
</comment>
<feature type="region of interest" description="Disordered" evidence="1">
    <location>
        <begin position="73"/>
        <end position="217"/>
    </location>
</feature>
<feature type="region of interest" description="Disordered" evidence="1">
    <location>
        <begin position="575"/>
        <end position="594"/>
    </location>
</feature>
<evidence type="ECO:0000313" key="3">
    <source>
        <dbReference type="Proteomes" id="UP000266188"/>
    </source>
</evidence>
<dbReference type="EMBL" id="MVGC01000005">
    <property type="protein sequence ID" value="RJE27320.1"/>
    <property type="molecule type" value="Genomic_DNA"/>
</dbReference>
<feature type="compositionally biased region" description="Basic residues" evidence="1">
    <location>
        <begin position="352"/>
        <end position="361"/>
    </location>
</feature>
<evidence type="ECO:0000313" key="2">
    <source>
        <dbReference type="EMBL" id="RJE27320.1"/>
    </source>
</evidence>
<gene>
    <name evidence="2" type="ORF">PHISCL_00330</name>
</gene>
<dbReference type="STRING" id="2070753.A0A3A2ZXA3"/>
<feature type="region of interest" description="Disordered" evidence="1">
    <location>
        <begin position="316"/>
        <end position="381"/>
    </location>
</feature>
<dbReference type="AlphaFoldDB" id="A0A3A2ZXA3"/>
<feature type="compositionally biased region" description="Polar residues" evidence="1">
    <location>
        <begin position="579"/>
        <end position="590"/>
    </location>
</feature>
<dbReference type="Proteomes" id="UP000266188">
    <property type="component" value="Unassembled WGS sequence"/>
</dbReference>
<accession>A0A3A2ZXA3</accession>
<feature type="compositionally biased region" description="Low complexity" evidence="1">
    <location>
        <begin position="142"/>
        <end position="157"/>
    </location>
</feature>